<proteinExistence type="predicted"/>
<protein>
    <submittedName>
        <fullName evidence="1">Uncharacterized protein</fullName>
    </submittedName>
</protein>
<dbReference type="AlphaFoldDB" id="A0AA35W0E1"/>
<dbReference type="Proteomes" id="UP001177003">
    <property type="component" value="Chromosome 2"/>
</dbReference>
<gene>
    <name evidence="1" type="ORF">LSALG_LOCUS11490</name>
</gene>
<reference evidence="1" key="1">
    <citation type="submission" date="2023-04" db="EMBL/GenBank/DDBJ databases">
        <authorList>
            <person name="Vijverberg K."/>
            <person name="Xiong W."/>
            <person name="Schranz E."/>
        </authorList>
    </citation>
    <scope>NUCLEOTIDE SEQUENCE</scope>
</reference>
<sequence length="106" mass="12248">MLDHSNWRNLQLDLLITPKDFLFRCFDKIVNVSPASKGVDAHLKDARGAMSSMHKFTLTDLPYLNPFDWISLLLLLLKDQHKFEPIISHPKRMLVCYIQEVGKIGV</sequence>
<keyword evidence="2" id="KW-1185">Reference proteome</keyword>
<name>A0AA35W0E1_LACSI</name>
<organism evidence="1 2">
    <name type="scientific">Lactuca saligna</name>
    <name type="common">Willowleaf lettuce</name>
    <dbReference type="NCBI Taxonomy" id="75948"/>
    <lineage>
        <taxon>Eukaryota</taxon>
        <taxon>Viridiplantae</taxon>
        <taxon>Streptophyta</taxon>
        <taxon>Embryophyta</taxon>
        <taxon>Tracheophyta</taxon>
        <taxon>Spermatophyta</taxon>
        <taxon>Magnoliopsida</taxon>
        <taxon>eudicotyledons</taxon>
        <taxon>Gunneridae</taxon>
        <taxon>Pentapetalae</taxon>
        <taxon>asterids</taxon>
        <taxon>campanulids</taxon>
        <taxon>Asterales</taxon>
        <taxon>Asteraceae</taxon>
        <taxon>Cichorioideae</taxon>
        <taxon>Cichorieae</taxon>
        <taxon>Lactucinae</taxon>
        <taxon>Lactuca</taxon>
    </lineage>
</organism>
<evidence type="ECO:0000313" key="2">
    <source>
        <dbReference type="Proteomes" id="UP001177003"/>
    </source>
</evidence>
<dbReference type="EMBL" id="OX465078">
    <property type="protein sequence ID" value="CAI9271213.1"/>
    <property type="molecule type" value="Genomic_DNA"/>
</dbReference>
<accession>A0AA35W0E1</accession>
<evidence type="ECO:0000313" key="1">
    <source>
        <dbReference type="EMBL" id="CAI9271213.1"/>
    </source>
</evidence>